<keyword evidence="3" id="KW-1003">Cell membrane</keyword>
<dbReference type="OMA" id="LKSCAPY"/>
<evidence type="ECO:0000313" key="12">
    <source>
        <dbReference type="Proteomes" id="UP000265566"/>
    </source>
</evidence>
<accession>A0A396HMP4</accession>
<dbReference type="GO" id="GO:0098552">
    <property type="term" value="C:side of membrane"/>
    <property type="evidence" value="ECO:0007669"/>
    <property type="project" value="UniProtKB-KW"/>
</dbReference>
<dbReference type="PANTHER" id="PTHR33044">
    <property type="entry name" value="BIFUNCTIONAL INHIBITOR/LIPID-TRANSFER PROTEIN/SEED STORAGE 2S ALBUMIN SUPERFAMILY PROTEIN-RELATED"/>
    <property type="match status" value="1"/>
</dbReference>
<evidence type="ECO:0000259" key="10">
    <source>
        <dbReference type="Pfam" id="PF14368"/>
    </source>
</evidence>
<feature type="domain" description="Bifunctional inhibitor/plant lipid transfer protein/seed storage helical" evidence="10">
    <location>
        <begin position="25"/>
        <end position="108"/>
    </location>
</feature>
<evidence type="ECO:0000256" key="9">
    <source>
        <dbReference type="SAM" id="SignalP"/>
    </source>
</evidence>
<dbReference type="OrthoDB" id="690947at2759"/>
<evidence type="ECO:0000313" key="11">
    <source>
        <dbReference type="EMBL" id="RHN53713.1"/>
    </source>
</evidence>
<dbReference type="AlphaFoldDB" id="A0A396HMP4"/>
<dbReference type="InterPro" id="IPR036312">
    <property type="entry name" value="Bifun_inhib/LTP/seed_sf"/>
</dbReference>
<dbReference type="EMBL" id="PSQE01000005">
    <property type="protein sequence ID" value="RHN53713.1"/>
    <property type="molecule type" value="Genomic_DNA"/>
</dbReference>
<evidence type="ECO:0000256" key="6">
    <source>
        <dbReference type="ARBA" id="ARBA00023157"/>
    </source>
</evidence>
<keyword evidence="4" id="KW-0336">GPI-anchor</keyword>
<evidence type="ECO:0000256" key="1">
    <source>
        <dbReference type="ARBA" id="ARBA00004609"/>
    </source>
</evidence>
<dbReference type="InterPro" id="IPR043325">
    <property type="entry name" value="LTSS"/>
</dbReference>
<keyword evidence="6" id="KW-1015">Disulfide bond</keyword>
<organism evidence="11 12">
    <name type="scientific">Medicago truncatula</name>
    <name type="common">Barrel medic</name>
    <name type="synonym">Medicago tribuloides</name>
    <dbReference type="NCBI Taxonomy" id="3880"/>
    <lineage>
        <taxon>Eukaryota</taxon>
        <taxon>Viridiplantae</taxon>
        <taxon>Streptophyta</taxon>
        <taxon>Embryophyta</taxon>
        <taxon>Tracheophyta</taxon>
        <taxon>Spermatophyta</taxon>
        <taxon>Magnoliopsida</taxon>
        <taxon>eudicotyledons</taxon>
        <taxon>Gunneridae</taxon>
        <taxon>Pentapetalae</taxon>
        <taxon>rosids</taxon>
        <taxon>fabids</taxon>
        <taxon>Fabales</taxon>
        <taxon>Fabaceae</taxon>
        <taxon>Papilionoideae</taxon>
        <taxon>50 kb inversion clade</taxon>
        <taxon>NPAAA clade</taxon>
        <taxon>Hologalegina</taxon>
        <taxon>IRL clade</taxon>
        <taxon>Trifolieae</taxon>
        <taxon>Medicago</taxon>
    </lineage>
</organism>
<dbReference type="InterPro" id="IPR016140">
    <property type="entry name" value="Bifunc_inhib/LTP/seed_store"/>
</dbReference>
<dbReference type="GO" id="GO:0005886">
    <property type="term" value="C:plasma membrane"/>
    <property type="evidence" value="ECO:0007669"/>
    <property type="project" value="UniProtKB-SubCell"/>
</dbReference>
<gene>
    <name evidence="11" type="ORF">MtrunA17_Chr5g0398821</name>
</gene>
<evidence type="ECO:0000256" key="3">
    <source>
        <dbReference type="ARBA" id="ARBA00022475"/>
    </source>
</evidence>
<keyword evidence="8" id="KW-0449">Lipoprotein</keyword>
<dbReference type="Pfam" id="PF14368">
    <property type="entry name" value="LTP_2"/>
    <property type="match status" value="1"/>
</dbReference>
<proteinExistence type="inferred from homology"/>
<name>A0A396HMP4_MEDTR</name>
<evidence type="ECO:0000256" key="7">
    <source>
        <dbReference type="ARBA" id="ARBA00023180"/>
    </source>
</evidence>
<keyword evidence="5 9" id="KW-0732">Signal</keyword>
<dbReference type="Gene3D" id="1.10.110.10">
    <property type="entry name" value="Plant lipid-transfer and hydrophobic proteins"/>
    <property type="match status" value="1"/>
</dbReference>
<feature type="chain" id="PRO_5017471471" evidence="9">
    <location>
        <begin position="31"/>
        <end position="155"/>
    </location>
</feature>
<dbReference type="Gramene" id="rna28650">
    <property type="protein sequence ID" value="RHN53713.1"/>
    <property type="gene ID" value="gene28650"/>
</dbReference>
<evidence type="ECO:0000256" key="8">
    <source>
        <dbReference type="ARBA" id="ARBA00023288"/>
    </source>
</evidence>
<comment type="subcellular location">
    <subcellularLocation>
        <location evidence="1">Cell membrane</location>
        <topology evidence="1">Lipid-anchor</topology>
        <topology evidence="1">GPI-anchor</topology>
    </subcellularLocation>
</comment>
<dbReference type="Proteomes" id="UP000265566">
    <property type="component" value="Chromosome 5"/>
</dbReference>
<keyword evidence="4" id="KW-0472">Membrane</keyword>
<evidence type="ECO:0000256" key="4">
    <source>
        <dbReference type="ARBA" id="ARBA00022622"/>
    </source>
</evidence>
<protein>
    <submittedName>
        <fullName evidence="11">Putative bifunctional inhibitor/plant lipid transfer protein/seed storage helical</fullName>
    </submittedName>
</protein>
<comment type="similarity">
    <text evidence="2">Belongs to the plant LTP family.</text>
</comment>
<evidence type="ECO:0000256" key="2">
    <source>
        <dbReference type="ARBA" id="ARBA00009748"/>
    </source>
</evidence>
<feature type="signal peptide" evidence="9">
    <location>
        <begin position="1"/>
        <end position="30"/>
    </location>
</feature>
<evidence type="ECO:0000256" key="5">
    <source>
        <dbReference type="ARBA" id="ARBA00022729"/>
    </source>
</evidence>
<reference evidence="12" key="1">
    <citation type="journal article" date="2018" name="Nat. Plants">
        <title>Whole-genome landscape of Medicago truncatula symbiotic genes.</title>
        <authorList>
            <person name="Pecrix Y."/>
            <person name="Staton S.E."/>
            <person name="Sallet E."/>
            <person name="Lelandais-Briere C."/>
            <person name="Moreau S."/>
            <person name="Carrere S."/>
            <person name="Blein T."/>
            <person name="Jardinaud M.F."/>
            <person name="Latrasse D."/>
            <person name="Zouine M."/>
            <person name="Zahm M."/>
            <person name="Kreplak J."/>
            <person name="Mayjonade B."/>
            <person name="Satge C."/>
            <person name="Perez M."/>
            <person name="Cauet S."/>
            <person name="Marande W."/>
            <person name="Chantry-Darmon C."/>
            <person name="Lopez-Roques C."/>
            <person name="Bouchez O."/>
            <person name="Berard A."/>
            <person name="Debelle F."/>
            <person name="Munos S."/>
            <person name="Bendahmane A."/>
            <person name="Berges H."/>
            <person name="Niebel A."/>
            <person name="Buitink J."/>
            <person name="Frugier F."/>
            <person name="Benhamed M."/>
            <person name="Crespi M."/>
            <person name="Gouzy J."/>
            <person name="Gamas P."/>
        </authorList>
    </citation>
    <scope>NUCLEOTIDE SEQUENCE [LARGE SCALE GENOMIC DNA]</scope>
    <source>
        <strain evidence="12">cv. Jemalong A17</strain>
    </source>
</reference>
<keyword evidence="7" id="KW-0325">Glycoprotein</keyword>
<dbReference type="CDD" id="cd00010">
    <property type="entry name" value="AAI_LTSS"/>
    <property type="match status" value="1"/>
</dbReference>
<dbReference type="SUPFAM" id="SSF47699">
    <property type="entry name" value="Bifunctional inhibitor/lipid-transfer protein/seed storage 2S albumin"/>
    <property type="match status" value="1"/>
</dbReference>
<comment type="caution">
    <text evidence="11">The sequence shown here is derived from an EMBL/GenBank/DDBJ whole genome shotgun (WGS) entry which is preliminary data.</text>
</comment>
<sequence>MNNGKMCTRVMLIWVLMVVISMSVISLVDAQVLPPCADQILLPCIDYINSTQPPDICCNPIKDLYATHKTCFCQLIAAYGLFEAFGLKITQVFQVIYLCGINFNTSSCIASSPTLPLSSLQPPAITRGDEGGVAGKATLTRICIILFIWAFVLFH</sequence>